<feature type="compositionally biased region" description="Basic and acidic residues" evidence="1">
    <location>
        <begin position="172"/>
        <end position="202"/>
    </location>
</feature>
<organism evidence="2 3">
    <name type="scientific">Acrobeloides nanus</name>
    <dbReference type="NCBI Taxonomy" id="290746"/>
    <lineage>
        <taxon>Eukaryota</taxon>
        <taxon>Metazoa</taxon>
        <taxon>Ecdysozoa</taxon>
        <taxon>Nematoda</taxon>
        <taxon>Chromadorea</taxon>
        <taxon>Rhabditida</taxon>
        <taxon>Tylenchina</taxon>
        <taxon>Cephalobomorpha</taxon>
        <taxon>Cephaloboidea</taxon>
        <taxon>Cephalobidae</taxon>
        <taxon>Acrobeloides</taxon>
    </lineage>
</organism>
<feature type="region of interest" description="Disordered" evidence="1">
    <location>
        <begin position="137"/>
        <end position="240"/>
    </location>
</feature>
<dbReference type="WBParaSite" id="ACRNAN_Path_547.g2074.t1">
    <property type="protein sequence ID" value="ACRNAN_Path_547.g2074.t1"/>
    <property type="gene ID" value="ACRNAN_Path_547.g2074"/>
</dbReference>
<feature type="compositionally biased region" description="Polar residues" evidence="1">
    <location>
        <begin position="143"/>
        <end position="167"/>
    </location>
</feature>
<proteinExistence type="predicted"/>
<evidence type="ECO:0000256" key="1">
    <source>
        <dbReference type="SAM" id="MobiDB-lite"/>
    </source>
</evidence>
<evidence type="ECO:0000313" key="3">
    <source>
        <dbReference type="WBParaSite" id="ACRNAN_Path_547.g2074.t1"/>
    </source>
</evidence>
<protein>
    <submittedName>
        <fullName evidence="3">PB1 domain-containing protein</fullName>
    </submittedName>
</protein>
<accession>A0A914C864</accession>
<name>A0A914C864_9BILA</name>
<feature type="compositionally biased region" description="Polar residues" evidence="1">
    <location>
        <begin position="224"/>
        <end position="234"/>
    </location>
</feature>
<sequence length="310" mass="35480">MFVFEEPKPPREARLHEAIFGTLARPISRIAEENAENLGMGIFSDTRIQWTHFGKKHKLNFSKEEMDYMDLYDVMMRKILEILDGAFDGVIAYNDPTGRQTIIRNDSDLRTAIHQLRGKLKVYTTIPPERGYMAASDIARAPRSQSVPPMNSRYSPVNDPRSPSSLDANYRTYDRHSARTNGYHDRPQHDAYSRSNSFDRRQQTRSPYVNSPPPHSNSPPNTNGRVQTYQTNAPPNVPPGYSYTYTSVGPTPYTQPLLYGMPPQNLLLSHFLSAGHFPGLFYRGAFIGPNKYHNFGYPNSYYYKKVMDIL</sequence>
<dbReference type="AlphaFoldDB" id="A0A914C864"/>
<evidence type="ECO:0000313" key="2">
    <source>
        <dbReference type="Proteomes" id="UP000887540"/>
    </source>
</evidence>
<reference evidence="3" key="1">
    <citation type="submission" date="2022-11" db="UniProtKB">
        <authorList>
            <consortium name="WormBaseParasite"/>
        </authorList>
    </citation>
    <scope>IDENTIFICATION</scope>
</reference>
<dbReference type="Proteomes" id="UP000887540">
    <property type="component" value="Unplaced"/>
</dbReference>
<keyword evidence="2" id="KW-1185">Reference proteome</keyword>